<keyword evidence="2" id="KW-1185">Reference proteome</keyword>
<evidence type="ECO:0000313" key="1">
    <source>
        <dbReference type="EMBL" id="MBA2891250.1"/>
    </source>
</evidence>
<dbReference type="AlphaFoldDB" id="A0A7W0HPV2"/>
<protein>
    <recommendedName>
        <fullName evidence="3">Nucleotidyltransferase domain-containing protein</fullName>
    </recommendedName>
</protein>
<dbReference type="EMBL" id="JACDUR010000003">
    <property type="protein sequence ID" value="MBA2891250.1"/>
    <property type="molecule type" value="Genomic_DNA"/>
</dbReference>
<organism evidence="1 2">
    <name type="scientific">Nonomuraea soli</name>
    <dbReference type="NCBI Taxonomy" id="1032476"/>
    <lineage>
        <taxon>Bacteria</taxon>
        <taxon>Bacillati</taxon>
        <taxon>Actinomycetota</taxon>
        <taxon>Actinomycetes</taxon>
        <taxon>Streptosporangiales</taxon>
        <taxon>Streptosporangiaceae</taxon>
        <taxon>Nonomuraea</taxon>
    </lineage>
</organism>
<dbReference type="Proteomes" id="UP000530928">
    <property type="component" value="Unassembled WGS sequence"/>
</dbReference>
<evidence type="ECO:0008006" key="3">
    <source>
        <dbReference type="Google" id="ProtNLM"/>
    </source>
</evidence>
<gene>
    <name evidence="1" type="ORF">HNR30_002591</name>
</gene>
<comment type="caution">
    <text evidence="1">The sequence shown here is derived from an EMBL/GenBank/DDBJ whole genome shotgun (WGS) entry which is preliminary data.</text>
</comment>
<sequence>MRLGTYDPHQVAAVRAVLESLGGSEVFGVAVLSGSRAAGLGHAYSDTDVHVVLREGASLPRRTFAHDGVEVQLTLVPRQVLLEYVSLAEAYVATAASRAQSTLTFEQLWNFVRLASGTVLLADDECSDLLARCDTEVARQVVMANFMHKVARNAEDAAGMLAFDDTFGASHAALLALKAALEVALASTGDIYAMDRFLLRRLGRSGLLTPELWGLLNQPEPDVAARLHAAAALSGWSLVHGWDKPLESLPVLGTGRTGHSLRDPAFGLQRFADRWALSGPGKSMRVTELVAAVWIRLDGRAPEVIAGELQAAGYGDVSADQVVSCVEGLVRSGVATRPASSADTAT</sequence>
<accession>A0A7W0HPV2</accession>
<name>A0A7W0HPV2_9ACTN</name>
<dbReference type="RefSeq" id="WP_181610071.1">
    <property type="nucleotide sequence ID" value="NZ_BAABAM010000002.1"/>
</dbReference>
<dbReference type="InterPro" id="IPR043519">
    <property type="entry name" value="NT_sf"/>
</dbReference>
<evidence type="ECO:0000313" key="2">
    <source>
        <dbReference type="Proteomes" id="UP000530928"/>
    </source>
</evidence>
<dbReference type="Gene3D" id="3.30.460.10">
    <property type="entry name" value="Beta Polymerase, domain 2"/>
    <property type="match status" value="1"/>
</dbReference>
<proteinExistence type="predicted"/>
<reference evidence="1 2" key="1">
    <citation type="submission" date="2020-07" db="EMBL/GenBank/DDBJ databases">
        <title>Genomic Encyclopedia of Type Strains, Phase IV (KMG-IV): sequencing the most valuable type-strain genomes for metagenomic binning, comparative biology and taxonomic classification.</title>
        <authorList>
            <person name="Goeker M."/>
        </authorList>
    </citation>
    <scope>NUCLEOTIDE SEQUENCE [LARGE SCALE GENOMIC DNA]</scope>
    <source>
        <strain evidence="1 2">DSM 45533</strain>
    </source>
</reference>